<accession>A0A9P6M798</accession>
<evidence type="ECO:0000313" key="3">
    <source>
        <dbReference type="Proteomes" id="UP000738359"/>
    </source>
</evidence>
<sequence length="145" mass="15654">MNIAQLLNPIDPESDQGVNPAPESLGPRAKKDTASIAADSGKRDRSSSTTPPRPQDARVQKHNYEHHSIAVPLIAPIGHFISQTPNPQKRISKRVRGSFDNSEQDELRNDGLGNPSPYSTESSSESVSGPDAESTPTFKRNADGK</sequence>
<keyword evidence="3" id="KW-1185">Reference proteome</keyword>
<gene>
    <name evidence="2" type="ORF">BGZ70_009632</name>
</gene>
<feature type="region of interest" description="Disordered" evidence="1">
    <location>
        <begin position="80"/>
        <end position="145"/>
    </location>
</feature>
<organism evidence="2 3">
    <name type="scientific">Mortierella alpina</name>
    <name type="common">Oleaginous fungus</name>
    <name type="synonym">Mortierella renispora</name>
    <dbReference type="NCBI Taxonomy" id="64518"/>
    <lineage>
        <taxon>Eukaryota</taxon>
        <taxon>Fungi</taxon>
        <taxon>Fungi incertae sedis</taxon>
        <taxon>Mucoromycota</taxon>
        <taxon>Mortierellomycotina</taxon>
        <taxon>Mortierellomycetes</taxon>
        <taxon>Mortierellales</taxon>
        <taxon>Mortierellaceae</taxon>
        <taxon>Mortierella</taxon>
    </lineage>
</organism>
<dbReference type="Proteomes" id="UP000738359">
    <property type="component" value="Unassembled WGS sequence"/>
</dbReference>
<name>A0A9P6M798_MORAP</name>
<dbReference type="EMBL" id="JAAAHY010000008">
    <property type="protein sequence ID" value="KAF9968710.1"/>
    <property type="molecule type" value="Genomic_DNA"/>
</dbReference>
<evidence type="ECO:0000256" key="1">
    <source>
        <dbReference type="SAM" id="MobiDB-lite"/>
    </source>
</evidence>
<evidence type="ECO:0000313" key="2">
    <source>
        <dbReference type="EMBL" id="KAF9968710.1"/>
    </source>
</evidence>
<reference evidence="2" key="1">
    <citation type="journal article" date="2020" name="Fungal Divers.">
        <title>Resolving the Mortierellaceae phylogeny through synthesis of multi-gene phylogenetics and phylogenomics.</title>
        <authorList>
            <person name="Vandepol N."/>
            <person name="Liber J."/>
            <person name="Desiro A."/>
            <person name="Na H."/>
            <person name="Kennedy M."/>
            <person name="Barry K."/>
            <person name="Grigoriev I.V."/>
            <person name="Miller A.N."/>
            <person name="O'Donnell K."/>
            <person name="Stajich J.E."/>
            <person name="Bonito G."/>
        </authorList>
    </citation>
    <scope>NUCLEOTIDE SEQUENCE</scope>
    <source>
        <strain evidence="2">CK1249</strain>
    </source>
</reference>
<protein>
    <submittedName>
        <fullName evidence="2">Uncharacterized protein</fullName>
    </submittedName>
</protein>
<comment type="caution">
    <text evidence="2">The sequence shown here is derived from an EMBL/GenBank/DDBJ whole genome shotgun (WGS) entry which is preliminary data.</text>
</comment>
<feature type="compositionally biased region" description="Low complexity" evidence="1">
    <location>
        <begin position="115"/>
        <end position="134"/>
    </location>
</feature>
<dbReference type="AlphaFoldDB" id="A0A9P6M798"/>
<proteinExistence type="predicted"/>
<dbReference type="OrthoDB" id="2427702at2759"/>
<feature type="region of interest" description="Disordered" evidence="1">
    <location>
        <begin position="1"/>
        <end position="67"/>
    </location>
</feature>
<feature type="compositionally biased region" description="Basic and acidic residues" evidence="1">
    <location>
        <begin position="55"/>
        <end position="67"/>
    </location>
</feature>